<name>A0A6L5WIP4_9BACT</name>
<feature type="transmembrane region" description="Helical" evidence="1">
    <location>
        <begin position="331"/>
        <end position="351"/>
    </location>
</feature>
<feature type="transmembrane region" description="Helical" evidence="1">
    <location>
        <begin position="425"/>
        <end position="444"/>
    </location>
</feature>
<feature type="transmembrane region" description="Helical" evidence="1">
    <location>
        <begin position="142"/>
        <end position="162"/>
    </location>
</feature>
<dbReference type="PANTHER" id="PTHR34219">
    <property type="entry name" value="IRON-REGULATED INNER MEMBRANE PROTEIN-RELATED"/>
    <property type="match status" value="1"/>
</dbReference>
<dbReference type="PANTHER" id="PTHR34219:SF4">
    <property type="entry name" value="PEPSY DOMAIN-CONTAINING PROTEIN"/>
    <property type="match status" value="1"/>
</dbReference>
<dbReference type="RefSeq" id="WP_154571100.1">
    <property type="nucleotide sequence ID" value="NZ_VWSJ01000026.1"/>
</dbReference>
<dbReference type="Proteomes" id="UP000476338">
    <property type="component" value="Unassembled WGS sequence"/>
</dbReference>
<dbReference type="InterPro" id="IPR005625">
    <property type="entry name" value="PepSY-ass_TM"/>
</dbReference>
<keyword evidence="1" id="KW-0472">Membrane</keyword>
<gene>
    <name evidence="2" type="ORF">F1B92_06615</name>
</gene>
<protein>
    <submittedName>
        <fullName evidence="2">PepSY domain-containing protein</fullName>
    </submittedName>
</protein>
<dbReference type="EMBL" id="VWSJ01000026">
    <property type="protein sequence ID" value="MSN96836.1"/>
    <property type="molecule type" value="Genomic_DNA"/>
</dbReference>
<proteinExistence type="predicted"/>
<reference evidence="2 3" key="1">
    <citation type="submission" date="2019-09" db="EMBL/GenBank/DDBJ databases">
        <authorList>
            <person name="Silva M."/>
            <person name="Pereira G."/>
            <person name="Lopes-Da-Costa L."/>
            <person name="Silva E."/>
        </authorList>
    </citation>
    <scope>NUCLEOTIDE SEQUENCE [LARGE SCALE GENOMIC DNA]</scope>
    <source>
        <strain evidence="2 3">FMV-PI01</strain>
    </source>
</reference>
<organism evidence="2 3">
    <name type="scientific">Campylobacter portucalensis</name>
    <dbReference type="NCBI Taxonomy" id="2608384"/>
    <lineage>
        <taxon>Bacteria</taxon>
        <taxon>Pseudomonadati</taxon>
        <taxon>Campylobacterota</taxon>
        <taxon>Epsilonproteobacteria</taxon>
        <taxon>Campylobacterales</taxon>
        <taxon>Campylobacteraceae</taxon>
        <taxon>Campylobacter</taxon>
    </lineage>
</organism>
<evidence type="ECO:0000313" key="3">
    <source>
        <dbReference type="Proteomes" id="UP000476338"/>
    </source>
</evidence>
<feature type="transmembrane region" description="Helical" evidence="1">
    <location>
        <begin position="402"/>
        <end position="418"/>
    </location>
</feature>
<feature type="transmembrane region" description="Helical" evidence="1">
    <location>
        <begin position="183"/>
        <end position="204"/>
    </location>
</feature>
<feature type="transmembrane region" description="Helical" evidence="1">
    <location>
        <begin position="12"/>
        <end position="31"/>
    </location>
</feature>
<keyword evidence="1" id="KW-0812">Transmembrane</keyword>
<dbReference type="Pfam" id="PF03929">
    <property type="entry name" value="PepSY_TM"/>
    <property type="match status" value="1"/>
</dbReference>
<comment type="caution">
    <text evidence="2">The sequence shown here is derived from an EMBL/GenBank/DDBJ whole genome shotgun (WGS) entry which is preliminary data.</text>
</comment>
<sequence>MKMFKIYHKYIGIFLSYIGFFIFFSGAFAYYRGEITLFMQPEFYKLDYKSQNWLKNSIDYLSKNHKNSDIWEITLPSQISPYVFISYNDDKNIKQNKLNKPQIKINPQNAEVVNSKPTYGGSFIGKLHYNLWYISSSKAKEIVGYITLFMILVILTGILIYNKKIFKNFFKFNKKNLWIDTHLIAGISGIFIFFSLCISGLFIVEKHMLKDFYEKHSSKKDTLVKPNSNSNISDKNKISYLPTYLEIEKIIKNSPNLKNLRSIIIDKDAANVRLNFYFHNPYKQQNPEIYDIKTSKLIGKVKSTKSSYYQEVNFFMKVFHKGRFGEEITKFILFIFGILGLFMCFSGVIFWQQKLKSLNLIYFYKFLNSSIFIGLFTSFGVYLLSTWIVLDVRLRQNLQVDLFFISFVFVMILSLILVKKYSYTTLSFITSFLFLASAIMALIYGSYLNFASLKITLLCFILSGIFGYLSNKFYKVKK</sequence>
<reference evidence="2 3" key="2">
    <citation type="submission" date="2020-03" db="EMBL/GenBank/DDBJ databases">
        <title>Campylobacter portucalensis sp. nov., a new species of Campylobacter isolated from the reproductive tract of bulls.</title>
        <authorList>
            <person name="Silva M.F."/>
            <person name="Pereira G."/>
            <person name="Carneiro C."/>
            <person name="Hemphill A."/>
            <person name="Mateus L."/>
            <person name="Lopes-Da-Costa L."/>
            <person name="Silva E."/>
        </authorList>
    </citation>
    <scope>NUCLEOTIDE SEQUENCE [LARGE SCALE GENOMIC DNA]</scope>
    <source>
        <strain evidence="2 3">FMV-PI01</strain>
    </source>
</reference>
<keyword evidence="1" id="KW-1133">Transmembrane helix</keyword>
<evidence type="ECO:0000313" key="2">
    <source>
        <dbReference type="EMBL" id="MSN96836.1"/>
    </source>
</evidence>
<evidence type="ECO:0000256" key="1">
    <source>
        <dbReference type="SAM" id="Phobius"/>
    </source>
</evidence>
<accession>A0A6L5WIP4</accession>
<keyword evidence="3" id="KW-1185">Reference proteome</keyword>
<dbReference type="AlphaFoldDB" id="A0A6L5WIP4"/>
<feature type="transmembrane region" description="Helical" evidence="1">
    <location>
        <begin position="450"/>
        <end position="469"/>
    </location>
</feature>
<feature type="transmembrane region" description="Helical" evidence="1">
    <location>
        <begin position="371"/>
        <end position="390"/>
    </location>
</feature>